<evidence type="ECO:0000256" key="12">
    <source>
        <dbReference type="ARBA" id="ARBA00034808"/>
    </source>
</evidence>
<evidence type="ECO:0000256" key="4">
    <source>
        <dbReference type="ARBA" id="ARBA00022801"/>
    </source>
</evidence>
<dbReference type="InterPro" id="IPR011604">
    <property type="entry name" value="PDDEXK-like_dom_sf"/>
</dbReference>
<dbReference type="Pfam" id="PF00580">
    <property type="entry name" value="UvrD-helicase"/>
    <property type="match status" value="1"/>
</dbReference>
<dbReference type="GO" id="GO:0005829">
    <property type="term" value="C:cytosol"/>
    <property type="evidence" value="ECO:0007669"/>
    <property type="project" value="TreeGrafter"/>
</dbReference>
<evidence type="ECO:0000256" key="10">
    <source>
        <dbReference type="ARBA" id="ARBA00023235"/>
    </source>
</evidence>
<dbReference type="InterPro" id="IPR014016">
    <property type="entry name" value="UvrD-like_ATP-bd"/>
</dbReference>
<keyword evidence="1" id="KW-0540">Nuclease</keyword>
<dbReference type="eggNOG" id="COG1074">
    <property type="taxonomic scope" value="Bacteria"/>
</dbReference>
<gene>
    <name evidence="19" type="ORF">NA8A_13869</name>
</gene>
<evidence type="ECO:0000256" key="9">
    <source>
        <dbReference type="ARBA" id="ARBA00023204"/>
    </source>
</evidence>
<dbReference type="PATRIC" id="fig|1231190.3.peg.2880"/>
<feature type="region of interest" description="Disordered" evidence="16">
    <location>
        <begin position="1"/>
        <end position="23"/>
    </location>
</feature>
<dbReference type="GO" id="GO:0000725">
    <property type="term" value="P:recombinational repair"/>
    <property type="evidence" value="ECO:0007669"/>
    <property type="project" value="TreeGrafter"/>
</dbReference>
<evidence type="ECO:0000256" key="15">
    <source>
        <dbReference type="PROSITE-ProRule" id="PRU00560"/>
    </source>
</evidence>
<evidence type="ECO:0000313" key="19">
    <source>
        <dbReference type="EMBL" id="EKF41709.1"/>
    </source>
</evidence>
<sequence>MKKPFVIPPDTREAQTRAADPANSAWVSANAGSGKTHVLAQRVIRLLLKGADPSKILCLTYTRAAAANMANRVFRDLAKWSLLPDDELSTAIADLEGSRPDAEKRARARRLFARALETPGGLKIQTIHAFCEAILHQFPLEANIAGHFELLDSQMEEALLAEARRDLLTGAMVDGSALAEAFASVLERGGESGLQDLLGEIVARRDGLRTLIDQIGQDEEDYSALFEQFGFIEGVTAESIAASIWPLPGFDAGAFRAFVAEAEAADAKTVLKSIVPGATRAFEETDPVRRLGHLAEGFLKADGGIYGESTFKAALRNAVPGIVERYAEAAGLIKAAVDRLALFRMLEATRAALTIADGMIARYERLKRARGFLDFNDLIMRTIRLLARADAGPWVQYKLDKGIDHILIDEAQDTSPEQWQIVRLLAEEFFAGDGARTGIARTIFAVGDEKQSIYSFQGAEPAAFDESGRAFREKVRAAERRFEKVRLTRSFRSTEDVLSAADLVFSREEVRQGLTRDPEPIEHKAIRQNAPGYVEVWSPIAPEVVEEPDDWTEAIDHASAPAVRLAETIAETVEGWIRDGEIIEGTGKRLTAGDVLVLVRKRDRFVHALSRSLKNRHIDVAGADRLRLTAHIAVQDLIALGRFLLQPHDDLSLAAVLKSPLFGMDEERLFRLAWKRGAATPLFDAMRAQALGDPAVAAMVETLQRWQNEAAFKPAFEFYAGLLSGNCDRNNRREGARALFVARLGHEANDILDEFLSFALAGERAGLNGLEALLSALDGQAPEIKREMDQTRDELRIMTVHASKGLEAPVVFLVDPGSAPFSAQHLPKLMPFQPSGRPSETHWQGKGFLWRAGKDVSNSVAAGFEAEARLKAEEEYRRLLYVGMTRAEDRLIVCGYHGPREPQGLTWQNIARQAFAGSSHVEERVVPQQCAPVYRYRVSDAPPQVEQPSAPLVEAKTVPLPQALHELPPEQVNLPRPLSPSRAGALIETDYEAVVSPRSPVLDGAQKPGFAIQRGLAVHRLLQMLPDCPPETHEMAARRYLARAGANWNEAERESAWRSVESILADERFAPLFTAGSRAEVSVSGELELGDARRSVAGKIDRLAVTQDSVLIVDYKTNRPAPETLSRAPRAYLAQLALYAELLKPLYPGRAVRAALLFTEVPLLLPVPEEELALSLARLTAS</sequence>
<dbReference type="AlphaFoldDB" id="K2NV38"/>
<comment type="caution">
    <text evidence="19">The sequence shown here is derived from an EMBL/GenBank/DDBJ whole genome shotgun (WGS) entry which is preliminary data.</text>
</comment>
<comment type="catalytic activity">
    <reaction evidence="11">
        <text>Couples ATP hydrolysis with the unwinding of duplex DNA by translocating in the 3'-5' direction.</text>
        <dbReference type="EC" id="5.6.2.4"/>
    </reaction>
</comment>
<dbReference type="Proteomes" id="UP000007374">
    <property type="component" value="Unassembled WGS sequence"/>
</dbReference>
<dbReference type="GO" id="GO:0005524">
    <property type="term" value="F:ATP binding"/>
    <property type="evidence" value="ECO:0007669"/>
    <property type="project" value="UniProtKB-UniRule"/>
</dbReference>
<dbReference type="InterPro" id="IPR014017">
    <property type="entry name" value="DNA_helicase_UvrD-like_C"/>
</dbReference>
<evidence type="ECO:0000256" key="2">
    <source>
        <dbReference type="ARBA" id="ARBA00022741"/>
    </source>
</evidence>
<evidence type="ECO:0000256" key="1">
    <source>
        <dbReference type="ARBA" id="ARBA00022722"/>
    </source>
</evidence>
<dbReference type="Gene3D" id="3.90.320.10">
    <property type="match status" value="1"/>
</dbReference>
<name>K2NV38_9HYPH</name>
<comment type="catalytic activity">
    <reaction evidence="14">
        <text>ATP + H2O = ADP + phosphate + H(+)</text>
        <dbReference type="Rhea" id="RHEA:13065"/>
        <dbReference type="ChEBI" id="CHEBI:15377"/>
        <dbReference type="ChEBI" id="CHEBI:15378"/>
        <dbReference type="ChEBI" id="CHEBI:30616"/>
        <dbReference type="ChEBI" id="CHEBI:43474"/>
        <dbReference type="ChEBI" id="CHEBI:456216"/>
        <dbReference type="EC" id="5.6.2.4"/>
    </reaction>
</comment>
<dbReference type="InterPro" id="IPR011335">
    <property type="entry name" value="Restrct_endonuc-II-like"/>
</dbReference>
<keyword evidence="9" id="KW-0234">DNA repair</keyword>
<dbReference type="PROSITE" id="PS51217">
    <property type="entry name" value="UVRD_HELICASE_CTER"/>
    <property type="match status" value="1"/>
</dbReference>
<dbReference type="Pfam" id="PF12705">
    <property type="entry name" value="PDDEXK_1"/>
    <property type="match status" value="1"/>
</dbReference>
<dbReference type="GO" id="GO:0033202">
    <property type="term" value="C:DNA helicase complex"/>
    <property type="evidence" value="ECO:0007669"/>
    <property type="project" value="TreeGrafter"/>
</dbReference>
<keyword evidence="7 15" id="KW-0067">ATP-binding</keyword>
<evidence type="ECO:0000259" key="17">
    <source>
        <dbReference type="PROSITE" id="PS51198"/>
    </source>
</evidence>
<evidence type="ECO:0000256" key="11">
    <source>
        <dbReference type="ARBA" id="ARBA00034617"/>
    </source>
</evidence>
<evidence type="ECO:0000313" key="20">
    <source>
        <dbReference type="Proteomes" id="UP000007374"/>
    </source>
</evidence>
<dbReference type="RefSeq" id="WP_009450950.1">
    <property type="nucleotide sequence ID" value="NZ_AMSI01000009.1"/>
</dbReference>
<evidence type="ECO:0000256" key="6">
    <source>
        <dbReference type="ARBA" id="ARBA00022839"/>
    </source>
</evidence>
<dbReference type="OrthoDB" id="9810135at2"/>
<dbReference type="NCBIfam" id="TIGR02784">
    <property type="entry name" value="addA_alphas"/>
    <property type="match status" value="1"/>
</dbReference>
<dbReference type="STRING" id="721133.SAMN05216176_109173"/>
<dbReference type="EC" id="5.6.2.4" evidence="12"/>
<accession>K2NV38</accession>
<keyword evidence="2 15" id="KW-0547">Nucleotide-binding</keyword>
<evidence type="ECO:0000256" key="5">
    <source>
        <dbReference type="ARBA" id="ARBA00022806"/>
    </source>
</evidence>
<protein>
    <recommendedName>
        <fullName evidence="12">DNA 3'-5' helicase</fullName>
        <ecNumber evidence="12">5.6.2.4</ecNumber>
    </recommendedName>
    <alternativeName>
        <fullName evidence="13">DNA 3'-5' helicase II</fullName>
    </alternativeName>
</protein>
<dbReference type="PANTHER" id="PTHR11070">
    <property type="entry name" value="UVRD / RECB / PCRA DNA HELICASE FAMILY MEMBER"/>
    <property type="match status" value="1"/>
</dbReference>
<proteinExistence type="predicted"/>
<keyword evidence="5 15" id="KW-0347">Helicase</keyword>
<evidence type="ECO:0000256" key="7">
    <source>
        <dbReference type="ARBA" id="ARBA00022840"/>
    </source>
</evidence>
<feature type="domain" description="UvrD-like helicase C-terminal" evidence="18">
    <location>
        <begin position="524"/>
        <end position="805"/>
    </location>
</feature>
<dbReference type="SUPFAM" id="SSF52980">
    <property type="entry name" value="Restriction endonuclease-like"/>
    <property type="match status" value="1"/>
</dbReference>
<dbReference type="InterPro" id="IPR038726">
    <property type="entry name" value="PDDEXK_AddAB-type"/>
</dbReference>
<dbReference type="Gene3D" id="1.10.486.10">
    <property type="entry name" value="PCRA, domain 4"/>
    <property type="match status" value="1"/>
</dbReference>
<keyword evidence="4 15" id="KW-0378">Hydrolase</keyword>
<evidence type="ECO:0000256" key="14">
    <source>
        <dbReference type="ARBA" id="ARBA00048988"/>
    </source>
</evidence>
<dbReference type="SUPFAM" id="SSF52540">
    <property type="entry name" value="P-loop containing nucleoside triphosphate hydrolases"/>
    <property type="match status" value="1"/>
</dbReference>
<keyword evidence="6" id="KW-0269">Exonuclease</keyword>
<keyword evidence="20" id="KW-1185">Reference proteome</keyword>
<evidence type="ECO:0000256" key="8">
    <source>
        <dbReference type="ARBA" id="ARBA00023125"/>
    </source>
</evidence>
<dbReference type="GO" id="GO:0004527">
    <property type="term" value="F:exonuclease activity"/>
    <property type="evidence" value="ECO:0007669"/>
    <property type="project" value="UniProtKB-KW"/>
</dbReference>
<keyword evidence="8" id="KW-0238">DNA-binding</keyword>
<organism evidence="19 20">
    <name type="scientific">Nitratireductor indicus C115</name>
    <dbReference type="NCBI Taxonomy" id="1231190"/>
    <lineage>
        <taxon>Bacteria</taxon>
        <taxon>Pseudomonadati</taxon>
        <taxon>Pseudomonadota</taxon>
        <taxon>Alphaproteobacteria</taxon>
        <taxon>Hyphomicrobiales</taxon>
        <taxon>Phyllobacteriaceae</taxon>
        <taxon>Nitratireductor</taxon>
    </lineage>
</organism>
<keyword evidence="3" id="KW-0227">DNA damage</keyword>
<evidence type="ECO:0000256" key="3">
    <source>
        <dbReference type="ARBA" id="ARBA00022763"/>
    </source>
</evidence>
<evidence type="ECO:0000259" key="18">
    <source>
        <dbReference type="PROSITE" id="PS51217"/>
    </source>
</evidence>
<dbReference type="GO" id="GO:0003677">
    <property type="term" value="F:DNA binding"/>
    <property type="evidence" value="ECO:0007669"/>
    <property type="project" value="UniProtKB-KW"/>
</dbReference>
<feature type="domain" description="UvrD-like helicase ATP-binding" evidence="17">
    <location>
        <begin position="8"/>
        <end position="494"/>
    </location>
</feature>
<dbReference type="Gene3D" id="3.40.50.300">
    <property type="entry name" value="P-loop containing nucleotide triphosphate hydrolases"/>
    <property type="match status" value="4"/>
</dbReference>
<dbReference type="PROSITE" id="PS51198">
    <property type="entry name" value="UVRD_HELICASE_ATP_BIND"/>
    <property type="match status" value="1"/>
</dbReference>
<evidence type="ECO:0000256" key="16">
    <source>
        <dbReference type="SAM" id="MobiDB-lite"/>
    </source>
</evidence>
<dbReference type="InterPro" id="IPR027417">
    <property type="entry name" value="P-loop_NTPase"/>
</dbReference>
<dbReference type="InterPro" id="IPR014151">
    <property type="entry name" value="DNA_helicase_AddA"/>
</dbReference>
<dbReference type="GO" id="GO:0043138">
    <property type="term" value="F:3'-5' DNA helicase activity"/>
    <property type="evidence" value="ECO:0007669"/>
    <property type="project" value="UniProtKB-EC"/>
</dbReference>
<dbReference type="Pfam" id="PF13361">
    <property type="entry name" value="UvrD_C"/>
    <property type="match status" value="1"/>
</dbReference>
<feature type="binding site" evidence="15">
    <location>
        <begin position="29"/>
        <end position="36"/>
    </location>
    <ligand>
        <name>ATP</name>
        <dbReference type="ChEBI" id="CHEBI:30616"/>
    </ligand>
</feature>
<dbReference type="EMBL" id="AMSI01000009">
    <property type="protein sequence ID" value="EKF41709.1"/>
    <property type="molecule type" value="Genomic_DNA"/>
</dbReference>
<dbReference type="PANTHER" id="PTHR11070:SF2">
    <property type="entry name" value="ATP-DEPENDENT DNA HELICASE SRS2"/>
    <property type="match status" value="1"/>
</dbReference>
<evidence type="ECO:0000256" key="13">
    <source>
        <dbReference type="ARBA" id="ARBA00034923"/>
    </source>
</evidence>
<keyword evidence="10" id="KW-0413">Isomerase</keyword>
<reference evidence="19 20" key="1">
    <citation type="journal article" date="2012" name="J. Bacteriol.">
        <title>Genome Sequence of Nitratireductor indicus Type Strain C115.</title>
        <authorList>
            <person name="Lai Q."/>
            <person name="Li G."/>
            <person name="Yu Z."/>
            <person name="Shao Z."/>
        </authorList>
    </citation>
    <scope>NUCLEOTIDE SEQUENCE [LARGE SCALE GENOMIC DNA]</scope>
    <source>
        <strain evidence="19 20">C115</strain>
    </source>
</reference>
<dbReference type="InterPro" id="IPR000212">
    <property type="entry name" value="DNA_helicase_UvrD/REP"/>
</dbReference>